<dbReference type="AlphaFoldDB" id="A0A286E2B0"/>
<proteinExistence type="predicted"/>
<gene>
    <name evidence="1" type="ORF">SAMN02746062_00160</name>
</gene>
<dbReference type="Proteomes" id="UP000219669">
    <property type="component" value="Unassembled WGS sequence"/>
</dbReference>
<reference evidence="1 2" key="1">
    <citation type="submission" date="2017-09" db="EMBL/GenBank/DDBJ databases">
        <authorList>
            <person name="Ehlers B."/>
            <person name="Leendertz F.H."/>
        </authorList>
    </citation>
    <scope>NUCLEOTIDE SEQUENCE [LARGE SCALE GENOMIC DNA]</scope>
    <source>
        <strain evidence="1 2">DSM 16848</strain>
    </source>
</reference>
<keyword evidence="2" id="KW-1185">Reference proteome</keyword>
<sequence length="198" mass="23990">MQKEEMNLVLQDVRKAYRLLADYQQRIIELLDFMKNELGAEHYYHYRPHNYDSRSIHKIYTDLNAGKNFLPMLDFHLLWHRTKNIPENEEWQNNLMQGDLVFHILIPDNQEDIHSELHIYVYQCVKYKRKNNWFADVWWQSEYPEFKKVGKFKDNTGKIEYNIYGEALDLSDLYNEAAVRKVLNAFRKRASKALNQEI</sequence>
<dbReference type="EMBL" id="OCNF01000001">
    <property type="protein sequence ID" value="SOD65019.1"/>
    <property type="molecule type" value="Genomic_DNA"/>
</dbReference>
<dbReference type="RefSeq" id="WP_097113230.1">
    <property type="nucleotide sequence ID" value="NZ_CP083931.1"/>
</dbReference>
<accession>A0A286E2B0</accession>
<evidence type="ECO:0000313" key="2">
    <source>
        <dbReference type="Proteomes" id="UP000219669"/>
    </source>
</evidence>
<protein>
    <submittedName>
        <fullName evidence="1">Uncharacterized protein</fullName>
    </submittedName>
</protein>
<dbReference type="OrthoDB" id="6866176at2"/>
<name>A0A286E2B0_9NEIS</name>
<evidence type="ECO:0000313" key="1">
    <source>
        <dbReference type="EMBL" id="SOD65019.1"/>
    </source>
</evidence>
<organism evidence="1 2">
    <name type="scientific">Alysiella filiformis DSM 16848</name>
    <dbReference type="NCBI Taxonomy" id="1120981"/>
    <lineage>
        <taxon>Bacteria</taxon>
        <taxon>Pseudomonadati</taxon>
        <taxon>Pseudomonadota</taxon>
        <taxon>Betaproteobacteria</taxon>
        <taxon>Neisseriales</taxon>
        <taxon>Neisseriaceae</taxon>
        <taxon>Alysiella</taxon>
    </lineage>
</organism>